<evidence type="ECO:0000259" key="3">
    <source>
        <dbReference type="PROSITE" id="PS50404"/>
    </source>
</evidence>
<dbReference type="FunFam" id="3.40.30.10:FF:000142">
    <property type="entry name" value="Elongation factor 1 gamma"/>
    <property type="match status" value="1"/>
</dbReference>
<dbReference type="InterPro" id="IPR036282">
    <property type="entry name" value="Glutathione-S-Trfase_C_sf"/>
</dbReference>
<dbReference type="eggNOG" id="KOG0867">
    <property type="taxonomic scope" value="Eukaryota"/>
</dbReference>
<dbReference type="InterPro" id="IPR050802">
    <property type="entry name" value="EF-GSTs"/>
</dbReference>
<feature type="domain" description="GST C-terminal" evidence="4">
    <location>
        <begin position="93"/>
        <end position="220"/>
    </location>
</feature>
<dbReference type="InterPro" id="IPR004046">
    <property type="entry name" value="GST_C"/>
</dbReference>
<evidence type="ECO:0000256" key="1">
    <source>
        <dbReference type="ARBA" id="ARBA00007409"/>
    </source>
</evidence>
<dbReference type="EMBL" id="CH476603">
    <property type="protein sequence ID" value="EAU32664.1"/>
    <property type="molecule type" value="Genomic_DNA"/>
</dbReference>
<dbReference type="GO" id="GO:0006414">
    <property type="term" value="P:translational elongation"/>
    <property type="evidence" value="ECO:0007669"/>
    <property type="project" value="TreeGrafter"/>
</dbReference>
<comment type="similarity">
    <text evidence="1 2">Belongs to the GST superfamily.</text>
</comment>
<dbReference type="PANTHER" id="PTHR43986">
    <property type="entry name" value="ELONGATION FACTOR 1-GAMMA"/>
    <property type="match status" value="1"/>
</dbReference>
<dbReference type="SFLD" id="SFLDG00358">
    <property type="entry name" value="Main_(cytGST)"/>
    <property type="match status" value="1"/>
</dbReference>
<dbReference type="GeneID" id="4319016"/>
<dbReference type="SUPFAM" id="SSF52833">
    <property type="entry name" value="Thioredoxin-like"/>
    <property type="match status" value="1"/>
</dbReference>
<dbReference type="Proteomes" id="UP000007963">
    <property type="component" value="Unassembled WGS sequence"/>
</dbReference>
<dbReference type="OMA" id="FWHELEL"/>
<dbReference type="GO" id="GO:0005737">
    <property type="term" value="C:cytoplasm"/>
    <property type="evidence" value="ECO:0007669"/>
    <property type="project" value="TreeGrafter"/>
</dbReference>
<dbReference type="VEuPathDB" id="FungiDB:ATEG_07280"/>
<evidence type="ECO:0000256" key="2">
    <source>
        <dbReference type="RuleBase" id="RU003494"/>
    </source>
</evidence>
<dbReference type="CDD" id="cd03044">
    <property type="entry name" value="GST_N_EF1Bgamma"/>
    <property type="match status" value="1"/>
</dbReference>
<dbReference type="AlphaFoldDB" id="Q0CGB2"/>
<protein>
    <recommendedName>
        <fullName evidence="7">Glutathione S-transferase</fullName>
    </recommendedName>
</protein>
<gene>
    <name evidence="5" type="ORF">ATEG_07280</name>
</gene>
<dbReference type="STRING" id="341663.Q0CGB2"/>
<dbReference type="InterPro" id="IPR036249">
    <property type="entry name" value="Thioredoxin-like_sf"/>
</dbReference>
<dbReference type="Gene3D" id="3.40.30.10">
    <property type="entry name" value="Glutaredoxin"/>
    <property type="match status" value="1"/>
</dbReference>
<dbReference type="RefSeq" id="XP_001209966.1">
    <property type="nucleotide sequence ID" value="XM_001209966.1"/>
</dbReference>
<dbReference type="GO" id="GO:0005634">
    <property type="term" value="C:nucleus"/>
    <property type="evidence" value="ECO:0007669"/>
    <property type="project" value="TreeGrafter"/>
</dbReference>
<dbReference type="PANTHER" id="PTHR43986:SF10">
    <property type="entry name" value="ELONGATION FACTOR EEF-1B GAMMA SUBUNIT, PUTATIVE (AFU_ORTHOLOGUE AFUA_1G17120)-RELATED"/>
    <property type="match status" value="1"/>
</dbReference>
<proteinExistence type="inferred from homology"/>
<feature type="domain" description="GST N-terminal" evidence="3">
    <location>
        <begin position="3"/>
        <end position="87"/>
    </location>
</feature>
<dbReference type="PROSITE" id="PS50405">
    <property type="entry name" value="GST_CTER"/>
    <property type="match status" value="1"/>
</dbReference>
<dbReference type="OrthoDB" id="249703at2759"/>
<evidence type="ECO:0000259" key="4">
    <source>
        <dbReference type="PROSITE" id="PS50405"/>
    </source>
</evidence>
<dbReference type="InterPro" id="IPR004045">
    <property type="entry name" value="Glutathione_S-Trfase_N"/>
</dbReference>
<dbReference type="InterPro" id="IPR040079">
    <property type="entry name" value="Glutathione_S-Trfase"/>
</dbReference>
<accession>Q0CGB2</accession>
<dbReference type="InterPro" id="IPR010987">
    <property type="entry name" value="Glutathione-S-Trfase_C-like"/>
</dbReference>
<dbReference type="SFLD" id="SFLDS00019">
    <property type="entry name" value="Glutathione_Transferase_(cytos"/>
    <property type="match status" value="1"/>
</dbReference>
<dbReference type="CDD" id="cd03181">
    <property type="entry name" value="GST_C_EF1Bgamma_like"/>
    <property type="match status" value="1"/>
</dbReference>
<sequence>MPPLGLLYTFNFMPNPRAMKIMAVANMNNLELDVTPDFVLRRDNKTPEFLADYPMGKVPAFRTADGLKIFESDAIAQYVAESGPFYEQLLGHNIAERTIIRQWICMANNEIMEPILPLVLWRVGRRIFDQKIETINLEKLERGLNCLEGHIKERVWVATDAKLSLADISMASALYWGFKFVIDKEMRHAYPGIMAWYKRTLESDGVKEAFGEMDLIDKRIVQEEEH</sequence>
<evidence type="ECO:0000313" key="5">
    <source>
        <dbReference type="EMBL" id="EAU32664.1"/>
    </source>
</evidence>
<reference evidence="6" key="1">
    <citation type="submission" date="2005-09" db="EMBL/GenBank/DDBJ databases">
        <title>Annotation of the Aspergillus terreus NIH2624 genome.</title>
        <authorList>
            <person name="Birren B.W."/>
            <person name="Lander E.S."/>
            <person name="Galagan J.E."/>
            <person name="Nusbaum C."/>
            <person name="Devon K."/>
            <person name="Henn M."/>
            <person name="Ma L.-J."/>
            <person name="Jaffe D.B."/>
            <person name="Butler J."/>
            <person name="Alvarez P."/>
            <person name="Gnerre S."/>
            <person name="Grabherr M."/>
            <person name="Kleber M."/>
            <person name="Mauceli E.W."/>
            <person name="Brockman W."/>
            <person name="Rounsley S."/>
            <person name="Young S.K."/>
            <person name="LaButti K."/>
            <person name="Pushparaj V."/>
            <person name="DeCaprio D."/>
            <person name="Crawford M."/>
            <person name="Koehrsen M."/>
            <person name="Engels R."/>
            <person name="Montgomery P."/>
            <person name="Pearson M."/>
            <person name="Howarth C."/>
            <person name="Larson L."/>
            <person name="Luoma S."/>
            <person name="White J."/>
            <person name="Alvarado L."/>
            <person name="Kodira C.D."/>
            <person name="Zeng Q."/>
            <person name="Oleary S."/>
            <person name="Yandava C."/>
            <person name="Denning D.W."/>
            <person name="Nierman W.C."/>
            <person name="Milne T."/>
            <person name="Madden K."/>
        </authorList>
    </citation>
    <scope>NUCLEOTIDE SEQUENCE [LARGE SCALE GENOMIC DNA]</scope>
    <source>
        <strain evidence="6">NIH 2624 / FGSC A1156</strain>
    </source>
</reference>
<dbReference type="Gene3D" id="1.20.1050.10">
    <property type="match status" value="1"/>
</dbReference>
<name>Q0CGB2_ASPTN</name>
<dbReference type="Pfam" id="PF00043">
    <property type="entry name" value="GST_C"/>
    <property type="match status" value="1"/>
</dbReference>
<dbReference type="SUPFAM" id="SSF47616">
    <property type="entry name" value="GST C-terminal domain-like"/>
    <property type="match status" value="1"/>
</dbReference>
<dbReference type="PROSITE" id="PS50404">
    <property type="entry name" value="GST_NTER"/>
    <property type="match status" value="1"/>
</dbReference>
<dbReference type="Pfam" id="PF02798">
    <property type="entry name" value="GST_N"/>
    <property type="match status" value="1"/>
</dbReference>
<evidence type="ECO:0000313" key="6">
    <source>
        <dbReference type="Proteomes" id="UP000007963"/>
    </source>
</evidence>
<organism evidence="5 6">
    <name type="scientific">Aspergillus terreus (strain NIH 2624 / FGSC A1156)</name>
    <dbReference type="NCBI Taxonomy" id="341663"/>
    <lineage>
        <taxon>Eukaryota</taxon>
        <taxon>Fungi</taxon>
        <taxon>Dikarya</taxon>
        <taxon>Ascomycota</taxon>
        <taxon>Pezizomycotina</taxon>
        <taxon>Eurotiomycetes</taxon>
        <taxon>Eurotiomycetidae</taxon>
        <taxon>Eurotiales</taxon>
        <taxon>Aspergillaceae</taxon>
        <taxon>Aspergillus</taxon>
        <taxon>Aspergillus subgen. Circumdati</taxon>
    </lineage>
</organism>
<evidence type="ECO:0008006" key="7">
    <source>
        <dbReference type="Google" id="ProtNLM"/>
    </source>
</evidence>
<dbReference type="HOGENOM" id="CLU_011226_3_2_1"/>